<reference evidence="1 2" key="2">
    <citation type="submission" date="2024-03" db="EMBL/GenBank/DDBJ databases">
        <title>The Genome Sequence of Enterococcus sp. DIV2402.</title>
        <authorList>
            <consortium name="The Broad Institute Genomics Platform"/>
            <consortium name="The Broad Institute Microbial Omics Core"/>
            <consortium name="The Broad Institute Genomic Center for Infectious Diseases"/>
            <person name="Earl A."/>
            <person name="Manson A."/>
            <person name="Gilmore M."/>
            <person name="Schwartman J."/>
            <person name="Shea T."/>
            <person name="Abouelleil A."/>
            <person name="Cao P."/>
            <person name="Chapman S."/>
            <person name="Cusick C."/>
            <person name="Young S."/>
            <person name="Neafsey D."/>
            <person name="Nusbaum C."/>
            <person name="Birren B."/>
        </authorList>
    </citation>
    <scope>NUCLEOTIDE SEQUENCE [LARGE SCALE GENOMIC DNA]</scope>
    <source>
        <strain evidence="1 2">DIV2402</strain>
    </source>
</reference>
<dbReference type="Proteomes" id="UP000664701">
    <property type="component" value="Chromosome"/>
</dbReference>
<reference evidence="1 2" key="1">
    <citation type="submission" date="2021-03" db="EMBL/GenBank/DDBJ databases">
        <authorList>
            <person name="Gilmore M.S."/>
            <person name="Schwartzman J."/>
            <person name="Van Tyne D."/>
            <person name="Martin M."/>
            <person name="Earl A.M."/>
            <person name="Manson A.L."/>
            <person name="Straub T."/>
            <person name="Salamzade R."/>
            <person name="Saavedra J."/>
            <person name="Lebreton F."/>
            <person name="Prichula J."/>
            <person name="Schaufler K."/>
            <person name="Gaca A."/>
            <person name="Sgardioli B."/>
            <person name="Wagenaar J."/>
            <person name="Strong T."/>
        </authorList>
    </citation>
    <scope>NUCLEOTIDE SEQUENCE [LARGE SCALE GENOMIC DNA]</scope>
    <source>
        <strain evidence="1 2">DIV2402</strain>
    </source>
</reference>
<keyword evidence="2" id="KW-1185">Reference proteome</keyword>
<organism evidence="1 2">
    <name type="scientific">Candidatus Enterococcus lowellii</name>
    <dbReference type="NCBI Taxonomy" id="2230877"/>
    <lineage>
        <taxon>Bacteria</taxon>
        <taxon>Bacillati</taxon>
        <taxon>Bacillota</taxon>
        <taxon>Bacilli</taxon>
        <taxon>Lactobacillales</taxon>
        <taxon>Enterococcaceae</taxon>
        <taxon>Enterococcus</taxon>
    </lineage>
</organism>
<name>A0ABZ2STE4_9ENTE</name>
<sequence length="52" mass="5831">MEKFQIKSYLKVRDNDSSCLIRTLPAIGKITVSESKIVFENLLVVLVSMESG</sequence>
<proteinExistence type="predicted"/>
<dbReference type="EMBL" id="CP147251">
    <property type="protein sequence ID" value="WYJ77394.1"/>
    <property type="molecule type" value="Genomic_DNA"/>
</dbReference>
<gene>
    <name evidence="1" type="ORF">DOK78_002032</name>
</gene>
<accession>A0ABZ2STE4</accession>
<evidence type="ECO:0000313" key="1">
    <source>
        <dbReference type="EMBL" id="WYJ77394.1"/>
    </source>
</evidence>
<evidence type="ECO:0000313" key="2">
    <source>
        <dbReference type="Proteomes" id="UP000664701"/>
    </source>
</evidence>
<protein>
    <submittedName>
        <fullName evidence="1">Uncharacterized protein</fullName>
    </submittedName>
</protein>